<evidence type="ECO:0000313" key="2">
    <source>
        <dbReference type="EMBL" id="MBJ3763530.1"/>
    </source>
</evidence>
<feature type="signal peptide" evidence="1">
    <location>
        <begin position="1"/>
        <end position="20"/>
    </location>
</feature>
<evidence type="ECO:0000256" key="1">
    <source>
        <dbReference type="SAM" id="SignalP"/>
    </source>
</evidence>
<sequence>MRRILAAMTLGCLLGLPAGAQDRRVDAHPPGYVPTTVPATWELVIGRKELFELRDGFDLYVYPNIVTEAEARAIFAASAGQYCVNTFNSKRVKLTKTVRHSDRRLDAWRFRGVCD</sequence>
<gene>
    <name evidence="2" type="ORF">ILP92_12310</name>
</gene>
<evidence type="ECO:0000313" key="3">
    <source>
        <dbReference type="Proteomes" id="UP000642488"/>
    </source>
</evidence>
<keyword evidence="3" id="KW-1185">Reference proteome</keyword>
<keyword evidence="1" id="KW-0732">Signal</keyword>
<accession>A0A934MDI7</accession>
<proteinExistence type="predicted"/>
<protein>
    <submittedName>
        <fullName evidence="2">Uncharacterized protein</fullName>
    </submittedName>
</protein>
<dbReference type="RefSeq" id="WP_198916691.1">
    <property type="nucleotide sequence ID" value="NZ_JAEKPD010000010.1"/>
</dbReference>
<dbReference type="Proteomes" id="UP000642488">
    <property type="component" value="Unassembled WGS sequence"/>
</dbReference>
<feature type="chain" id="PRO_5037970647" evidence="1">
    <location>
        <begin position="21"/>
        <end position="115"/>
    </location>
</feature>
<dbReference type="AlphaFoldDB" id="A0A934MDI7"/>
<organism evidence="2 3">
    <name type="scientific">Palleronia pontilimi</name>
    <dbReference type="NCBI Taxonomy" id="1964209"/>
    <lineage>
        <taxon>Bacteria</taxon>
        <taxon>Pseudomonadati</taxon>
        <taxon>Pseudomonadota</taxon>
        <taxon>Alphaproteobacteria</taxon>
        <taxon>Rhodobacterales</taxon>
        <taxon>Roseobacteraceae</taxon>
        <taxon>Palleronia</taxon>
    </lineage>
</organism>
<reference evidence="2" key="1">
    <citation type="submission" date="2020-12" db="EMBL/GenBank/DDBJ databases">
        <title>Bacterial taxonomy.</title>
        <authorList>
            <person name="Pan X."/>
        </authorList>
    </citation>
    <scope>NUCLEOTIDE SEQUENCE</scope>
    <source>
        <strain evidence="2">KCTC 52957</strain>
    </source>
</reference>
<dbReference type="EMBL" id="JAEKPD010000010">
    <property type="protein sequence ID" value="MBJ3763530.1"/>
    <property type="molecule type" value="Genomic_DNA"/>
</dbReference>
<name>A0A934MDI7_9RHOB</name>
<comment type="caution">
    <text evidence="2">The sequence shown here is derived from an EMBL/GenBank/DDBJ whole genome shotgun (WGS) entry which is preliminary data.</text>
</comment>